<proteinExistence type="predicted"/>
<feature type="compositionally biased region" description="Basic residues" evidence="1">
    <location>
        <begin position="253"/>
        <end position="262"/>
    </location>
</feature>
<evidence type="ECO:0000313" key="2">
    <source>
        <dbReference type="EMBL" id="KAL1842538.1"/>
    </source>
</evidence>
<feature type="compositionally biased region" description="Low complexity" evidence="1">
    <location>
        <begin position="221"/>
        <end position="230"/>
    </location>
</feature>
<evidence type="ECO:0000256" key="1">
    <source>
        <dbReference type="SAM" id="MobiDB-lite"/>
    </source>
</evidence>
<sequence>MASTSFPSPDTISDSEFRDYLERYPTCVAEISEAKGAKPGQQTLASLDEYRYGAALDAFGPANPDAVMGLDDVKTLVEWKLPTLMKLVSSNDSDTVRDTIQGAIAYYRDKADVSGTIHRLAKLKGIGPATASLLLAVHDPDNVAFFADEAFYWLCCGGVKAPIKYNAKEYADLNARARKLAKRLGVRAVDVERVAFVLMRQPEGGDDKAVRKPSEEPPAKEAPAQKPPAKINTSKQEKRKASGDGPAAGSPVRRSKRGKQQA</sequence>
<accession>A0ABR3VMD6</accession>
<organism evidence="2 3">
    <name type="scientific">Humicola insolens</name>
    <name type="common">Soft-rot fungus</name>
    <dbReference type="NCBI Taxonomy" id="85995"/>
    <lineage>
        <taxon>Eukaryota</taxon>
        <taxon>Fungi</taxon>
        <taxon>Dikarya</taxon>
        <taxon>Ascomycota</taxon>
        <taxon>Pezizomycotina</taxon>
        <taxon>Sordariomycetes</taxon>
        <taxon>Sordariomycetidae</taxon>
        <taxon>Sordariales</taxon>
        <taxon>Chaetomiaceae</taxon>
        <taxon>Mycothermus</taxon>
    </lineage>
</organism>
<name>A0ABR3VMD6_HUMIN</name>
<feature type="region of interest" description="Disordered" evidence="1">
    <location>
        <begin position="204"/>
        <end position="262"/>
    </location>
</feature>
<feature type="compositionally biased region" description="Basic and acidic residues" evidence="1">
    <location>
        <begin position="204"/>
        <end position="219"/>
    </location>
</feature>
<dbReference type="PANTHER" id="PTHR21521:SF0">
    <property type="entry name" value="AMUN, ISOFORM A"/>
    <property type="match status" value="1"/>
</dbReference>
<protein>
    <submittedName>
        <fullName evidence="2">Uncharacterized protein</fullName>
    </submittedName>
</protein>
<evidence type="ECO:0000313" key="3">
    <source>
        <dbReference type="Proteomes" id="UP001583172"/>
    </source>
</evidence>
<reference evidence="2 3" key="1">
    <citation type="journal article" date="2024" name="Commun. Biol.">
        <title>Comparative genomic analysis of thermophilic fungi reveals convergent evolutionary adaptations and gene losses.</title>
        <authorList>
            <person name="Steindorff A.S."/>
            <person name="Aguilar-Pontes M.V."/>
            <person name="Robinson A.J."/>
            <person name="Andreopoulos B."/>
            <person name="LaButti K."/>
            <person name="Kuo A."/>
            <person name="Mondo S."/>
            <person name="Riley R."/>
            <person name="Otillar R."/>
            <person name="Haridas S."/>
            <person name="Lipzen A."/>
            <person name="Grimwood J."/>
            <person name="Schmutz J."/>
            <person name="Clum A."/>
            <person name="Reid I.D."/>
            <person name="Moisan M.C."/>
            <person name="Butler G."/>
            <person name="Nguyen T.T.M."/>
            <person name="Dewar K."/>
            <person name="Conant G."/>
            <person name="Drula E."/>
            <person name="Henrissat B."/>
            <person name="Hansel C."/>
            <person name="Singer S."/>
            <person name="Hutchinson M.I."/>
            <person name="de Vries R.P."/>
            <person name="Natvig D.O."/>
            <person name="Powell A.J."/>
            <person name="Tsang A."/>
            <person name="Grigoriev I.V."/>
        </authorList>
    </citation>
    <scope>NUCLEOTIDE SEQUENCE [LARGE SCALE GENOMIC DNA]</scope>
    <source>
        <strain evidence="2 3">CBS 620.91</strain>
    </source>
</reference>
<gene>
    <name evidence="2" type="ORF">VTJ49DRAFT_5014</name>
</gene>
<dbReference type="EMBL" id="JAZGSY010000040">
    <property type="protein sequence ID" value="KAL1842538.1"/>
    <property type="molecule type" value="Genomic_DNA"/>
</dbReference>
<keyword evidence="3" id="KW-1185">Reference proteome</keyword>
<dbReference type="PANTHER" id="PTHR21521">
    <property type="entry name" value="AMUN, ISOFORM A"/>
    <property type="match status" value="1"/>
</dbReference>
<dbReference type="Proteomes" id="UP001583172">
    <property type="component" value="Unassembled WGS sequence"/>
</dbReference>
<comment type="caution">
    <text evidence="2">The sequence shown here is derived from an EMBL/GenBank/DDBJ whole genome shotgun (WGS) entry which is preliminary data.</text>
</comment>